<organism evidence="1">
    <name type="scientific">uncultured Gemmatimonadaceae bacterium</name>
    <dbReference type="NCBI Taxonomy" id="246130"/>
    <lineage>
        <taxon>Bacteria</taxon>
        <taxon>Pseudomonadati</taxon>
        <taxon>Gemmatimonadota</taxon>
        <taxon>Gemmatimonadia</taxon>
        <taxon>Gemmatimonadales</taxon>
        <taxon>Gemmatimonadaceae</taxon>
        <taxon>environmental samples</taxon>
    </lineage>
</organism>
<dbReference type="AlphaFoldDB" id="A0A6J4K7C4"/>
<proteinExistence type="predicted"/>
<gene>
    <name evidence="1" type="ORF">AVDCRST_MAG11-558</name>
</gene>
<name>A0A6J4K7C4_9BACT</name>
<dbReference type="EMBL" id="CADCTU010000119">
    <property type="protein sequence ID" value="CAA9296971.1"/>
    <property type="molecule type" value="Genomic_DNA"/>
</dbReference>
<reference evidence="1" key="1">
    <citation type="submission" date="2020-02" db="EMBL/GenBank/DDBJ databases">
        <authorList>
            <person name="Meier V. D."/>
        </authorList>
    </citation>
    <scope>NUCLEOTIDE SEQUENCE</scope>
    <source>
        <strain evidence="1">AVDCRST_MAG11</strain>
    </source>
</reference>
<evidence type="ECO:0000313" key="1">
    <source>
        <dbReference type="EMBL" id="CAA9296971.1"/>
    </source>
</evidence>
<protein>
    <submittedName>
        <fullName evidence="1">Uncharacterized protein</fullName>
    </submittedName>
</protein>
<accession>A0A6J4K7C4</accession>
<sequence length="102" mass="10889">MEGRARALWERIRDATGTRWPRGEAAVLPALRVTFARFEEHEALTRAAVAAAASTGYPVYGSAERRAAFREALAGVIALLPGDGGDRLVATCLAISLRGQLP</sequence>